<protein>
    <submittedName>
        <fullName evidence="3">SRPBCC family protein</fullName>
    </submittedName>
</protein>
<keyword evidence="4" id="KW-1185">Reference proteome</keyword>
<feature type="transmembrane region" description="Helical" evidence="2">
    <location>
        <begin position="240"/>
        <end position="259"/>
    </location>
</feature>
<evidence type="ECO:0000256" key="2">
    <source>
        <dbReference type="SAM" id="Phobius"/>
    </source>
</evidence>
<dbReference type="Proteomes" id="UP000584670">
    <property type="component" value="Unassembled WGS sequence"/>
</dbReference>
<dbReference type="SUPFAM" id="SSF55961">
    <property type="entry name" value="Bet v1-like"/>
    <property type="match status" value="1"/>
</dbReference>
<dbReference type="Gene3D" id="3.30.530.20">
    <property type="match status" value="1"/>
</dbReference>
<evidence type="ECO:0000313" key="3">
    <source>
        <dbReference type="EMBL" id="MBC2903627.1"/>
    </source>
</evidence>
<name>A0A7X1J8H3_9ACTN</name>
<evidence type="ECO:0000313" key="4">
    <source>
        <dbReference type="Proteomes" id="UP000584670"/>
    </source>
</evidence>
<evidence type="ECO:0000256" key="1">
    <source>
        <dbReference type="SAM" id="MobiDB-lite"/>
    </source>
</evidence>
<dbReference type="RefSeq" id="WP_186283504.1">
    <property type="nucleotide sequence ID" value="NZ_JACMSF010000018.1"/>
</dbReference>
<feature type="region of interest" description="Disordered" evidence="1">
    <location>
        <begin position="141"/>
        <end position="237"/>
    </location>
</feature>
<reference evidence="3 4" key="1">
    <citation type="submission" date="2020-08" db="EMBL/GenBank/DDBJ databases">
        <title>Streptomyces sp. PSKA01 genome sequencing and assembly.</title>
        <authorList>
            <person name="Mandal S."/>
            <person name="Maiti P.K."/>
            <person name="Das P."/>
        </authorList>
    </citation>
    <scope>NUCLEOTIDE SEQUENCE [LARGE SCALE GENOMIC DNA]</scope>
    <source>
        <strain evidence="3 4">PSKA01</strain>
    </source>
</reference>
<keyword evidence="2" id="KW-0812">Transmembrane</keyword>
<keyword evidence="2" id="KW-0472">Membrane</keyword>
<proteinExistence type="predicted"/>
<dbReference type="AlphaFoldDB" id="A0A7X1J8H3"/>
<accession>A0A7X1J8H3</accession>
<dbReference type="InterPro" id="IPR023393">
    <property type="entry name" value="START-like_dom_sf"/>
</dbReference>
<comment type="caution">
    <text evidence="3">The sequence shown here is derived from an EMBL/GenBank/DDBJ whole genome shotgun (WGS) entry which is preliminary data.</text>
</comment>
<gene>
    <name evidence="3" type="ORF">H4N64_18775</name>
</gene>
<sequence>MELEVFVPVAAARLREALSDPARIARALPGLQQDAGADTPVSGRLRVRVGGHTITYRGALAVTPSEDGSYEVEGEAAEARGTGSVQLSLRLRVTDSEDGSTLTFEARAKADGRITQLPPEQVQSAVTRLLNRFAENLGAMEAEPGPTLPEPEETEAPEPAGADVEEAPQGPPAPEDESRTDSAGGNQSAEGEAGAPPEAAHARRTMIGRSAEEVDHAPPRGRYSPVPAPQPNQPASTLRWAAPAAALAVASAIVVSRVLRRRR</sequence>
<dbReference type="EMBL" id="JACMSF010000018">
    <property type="protein sequence ID" value="MBC2903627.1"/>
    <property type="molecule type" value="Genomic_DNA"/>
</dbReference>
<feature type="compositionally biased region" description="Low complexity" evidence="1">
    <location>
        <begin position="189"/>
        <end position="199"/>
    </location>
</feature>
<dbReference type="PANTHER" id="PTHR38588:SF1">
    <property type="entry name" value="BLL0334 PROTEIN"/>
    <property type="match status" value="1"/>
</dbReference>
<dbReference type="InterPro" id="IPR010419">
    <property type="entry name" value="CO_DH_gsu"/>
</dbReference>
<organism evidence="3 4">
    <name type="scientific">Streptomyces cupreus</name>
    <dbReference type="NCBI Taxonomy" id="2759956"/>
    <lineage>
        <taxon>Bacteria</taxon>
        <taxon>Bacillati</taxon>
        <taxon>Actinomycetota</taxon>
        <taxon>Actinomycetes</taxon>
        <taxon>Kitasatosporales</taxon>
        <taxon>Streptomycetaceae</taxon>
        <taxon>Streptomyces</taxon>
    </lineage>
</organism>
<dbReference type="PANTHER" id="PTHR38588">
    <property type="entry name" value="BLL0334 PROTEIN"/>
    <property type="match status" value="1"/>
</dbReference>
<dbReference type="Pfam" id="PF06240">
    <property type="entry name" value="COXG"/>
    <property type="match status" value="1"/>
</dbReference>
<keyword evidence="2" id="KW-1133">Transmembrane helix</keyword>